<evidence type="ECO:0000256" key="7">
    <source>
        <dbReference type="ARBA" id="ARBA00022741"/>
    </source>
</evidence>
<keyword evidence="6" id="KW-0479">Metal-binding</keyword>
<evidence type="ECO:0000313" key="11">
    <source>
        <dbReference type="EMBL" id="HIU69100.1"/>
    </source>
</evidence>
<proteinExistence type="inferred from homology"/>
<name>A0A9D1MUS2_9FIRM</name>
<comment type="similarity">
    <text evidence="2">Belongs to the TsaE family.</text>
</comment>
<dbReference type="SUPFAM" id="SSF52540">
    <property type="entry name" value="P-loop containing nucleoside triphosphate hydrolases"/>
    <property type="match status" value="1"/>
</dbReference>
<evidence type="ECO:0000313" key="12">
    <source>
        <dbReference type="Proteomes" id="UP000824125"/>
    </source>
</evidence>
<reference evidence="11" key="1">
    <citation type="submission" date="2020-10" db="EMBL/GenBank/DDBJ databases">
        <authorList>
            <person name="Gilroy R."/>
        </authorList>
    </citation>
    <scope>NUCLEOTIDE SEQUENCE</scope>
    <source>
        <strain evidence="11">CHK176-6737</strain>
    </source>
</reference>
<dbReference type="PANTHER" id="PTHR33540:SF2">
    <property type="entry name" value="TRNA THREONYLCARBAMOYLADENOSINE BIOSYNTHESIS PROTEIN TSAE"/>
    <property type="match status" value="1"/>
</dbReference>
<dbReference type="GO" id="GO:0002949">
    <property type="term" value="P:tRNA threonylcarbamoyladenosine modification"/>
    <property type="evidence" value="ECO:0007669"/>
    <property type="project" value="InterPro"/>
</dbReference>
<comment type="subcellular location">
    <subcellularLocation>
        <location evidence="1">Cytoplasm</location>
    </subcellularLocation>
</comment>
<protein>
    <recommendedName>
        <fullName evidence="3">tRNA threonylcarbamoyladenosine biosynthesis protein TsaE</fullName>
    </recommendedName>
    <alternativeName>
        <fullName evidence="10">t(6)A37 threonylcarbamoyladenosine biosynthesis protein TsaE</fullName>
    </alternativeName>
</protein>
<keyword evidence="7" id="KW-0547">Nucleotide-binding</keyword>
<evidence type="ECO:0000256" key="6">
    <source>
        <dbReference type="ARBA" id="ARBA00022723"/>
    </source>
</evidence>
<keyword evidence="9" id="KW-0460">Magnesium</keyword>
<evidence type="ECO:0000256" key="2">
    <source>
        <dbReference type="ARBA" id="ARBA00007599"/>
    </source>
</evidence>
<evidence type="ECO:0000256" key="5">
    <source>
        <dbReference type="ARBA" id="ARBA00022694"/>
    </source>
</evidence>
<dbReference type="Gene3D" id="3.40.50.300">
    <property type="entry name" value="P-loop containing nucleotide triphosphate hydrolases"/>
    <property type="match status" value="1"/>
</dbReference>
<dbReference type="GO" id="GO:0046872">
    <property type="term" value="F:metal ion binding"/>
    <property type="evidence" value="ECO:0007669"/>
    <property type="project" value="UniProtKB-KW"/>
</dbReference>
<evidence type="ECO:0000256" key="1">
    <source>
        <dbReference type="ARBA" id="ARBA00004496"/>
    </source>
</evidence>
<dbReference type="EMBL" id="DVNM01000020">
    <property type="protein sequence ID" value="HIU69100.1"/>
    <property type="molecule type" value="Genomic_DNA"/>
</dbReference>
<gene>
    <name evidence="11" type="primary">tsaE</name>
    <name evidence="11" type="ORF">IAD23_04005</name>
</gene>
<keyword evidence="8" id="KW-0067">ATP-binding</keyword>
<keyword evidence="4" id="KW-0963">Cytoplasm</keyword>
<organism evidence="11 12">
    <name type="scientific">Candidatus Scybalenecus merdavium</name>
    <dbReference type="NCBI Taxonomy" id="2840939"/>
    <lineage>
        <taxon>Bacteria</taxon>
        <taxon>Bacillati</taxon>
        <taxon>Bacillota</taxon>
        <taxon>Clostridia</taxon>
        <taxon>Eubacteriales</taxon>
        <taxon>Oscillospiraceae</taxon>
        <taxon>Oscillospiraceae incertae sedis</taxon>
        <taxon>Candidatus Scybalenecus</taxon>
    </lineage>
</organism>
<dbReference type="AlphaFoldDB" id="A0A9D1MUS2"/>
<dbReference type="InterPro" id="IPR003442">
    <property type="entry name" value="T6A_TsaE"/>
</dbReference>
<evidence type="ECO:0000256" key="8">
    <source>
        <dbReference type="ARBA" id="ARBA00022840"/>
    </source>
</evidence>
<dbReference type="Pfam" id="PF02367">
    <property type="entry name" value="TsaE"/>
    <property type="match status" value="1"/>
</dbReference>
<accession>A0A9D1MUS2</accession>
<keyword evidence="5" id="KW-0819">tRNA processing</keyword>
<comment type="caution">
    <text evidence="11">The sequence shown here is derived from an EMBL/GenBank/DDBJ whole genome shotgun (WGS) entry which is preliminary data.</text>
</comment>
<evidence type="ECO:0000256" key="4">
    <source>
        <dbReference type="ARBA" id="ARBA00022490"/>
    </source>
</evidence>
<dbReference type="Proteomes" id="UP000824125">
    <property type="component" value="Unassembled WGS sequence"/>
</dbReference>
<evidence type="ECO:0000256" key="3">
    <source>
        <dbReference type="ARBA" id="ARBA00019010"/>
    </source>
</evidence>
<reference evidence="11" key="2">
    <citation type="journal article" date="2021" name="PeerJ">
        <title>Extensive microbial diversity within the chicken gut microbiome revealed by metagenomics and culture.</title>
        <authorList>
            <person name="Gilroy R."/>
            <person name="Ravi A."/>
            <person name="Getino M."/>
            <person name="Pursley I."/>
            <person name="Horton D.L."/>
            <person name="Alikhan N.F."/>
            <person name="Baker D."/>
            <person name="Gharbi K."/>
            <person name="Hall N."/>
            <person name="Watson M."/>
            <person name="Adriaenssens E.M."/>
            <person name="Foster-Nyarko E."/>
            <person name="Jarju S."/>
            <person name="Secka A."/>
            <person name="Antonio M."/>
            <person name="Oren A."/>
            <person name="Chaudhuri R.R."/>
            <person name="La Ragione R."/>
            <person name="Hildebrand F."/>
            <person name="Pallen M.J."/>
        </authorList>
    </citation>
    <scope>NUCLEOTIDE SEQUENCE</scope>
    <source>
        <strain evidence="11">CHK176-6737</strain>
    </source>
</reference>
<evidence type="ECO:0000256" key="9">
    <source>
        <dbReference type="ARBA" id="ARBA00022842"/>
    </source>
</evidence>
<dbReference type="InterPro" id="IPR027417">
    <property type="entry name" value="P-loop_NTPase"/>
</dbReference>
<dbReference type="NCBIfam" id="TIGR00150">
    <property type="entry name" value="T6A_YjeE"/>
    <property type="match status" value="1"/>
</dbReference>
<dbReference type="PANTHER" id="PTHR33540">
    <property type="entry name" value="TRNA THREONYLCARBAMOYLADENOSINE BIOSYNTHESIS PROTEIN TSAE"/>
    <property type="match status" value="1"/>
</dbReference>
<dbReference type="GO" id="GO:0005524">
    <property type="term" value="F:ATP binding"/>
    <property type="evidence" value="ECO:0007669"/>
    <property type="project" value="UniProtKB-KW"/>
</dbReference>
<sequence>MQCFVSHSRAETVRFAADFVQKLPPGSVVAFLGGLGMGKTAFVEGMAQGLGLQCEVTSPTFAIVNEYRGQGTVLYHFDMYRVDSWDDLYTTGYFDCVQSGAYIAVEWSENIYGALEDDAVMVELERLGENDRRITIYRKGDGRLDSRD</sequence>
<dbReference type="GO" id="GO:0005737">
    <property type="term" value="C:cytoplasm"/>
    <property type="evidence" value="ECO:0007669"/>
    <property type="project" value="UniProtKB-SubCell"/>
</dbReference>
<evidence type="ECO:0000256" key="10">
    <source>
        <dbReference type="ARBA" id="ARBA00032441"/>
    </source>
</evidence>